<sequence>MVSSNSGVYQLRINVCKTCSIMIGKLGNFTFPRGQYVYTGRAKTNLEQRIERHKKRDKKCFWHIDYLLMDVNVLLEDIAIISDNYGEECSENKKLLGVNTLIIAEGFGASDCKNNCGAHLLYLGN</sequence>
<dbReference type="PANTHER" id="PTHR37460">
    <property type="entry name" value="ENDONUCLEASE III"/>
    <property type="match status" value="1"/>
</dbReference>
<proteinExistence type="predicted"/>
<evidence type="ECO:0008006" key="2">
    <source>
        <dbReference type="Google" id="ProtNLM"/>
    </source>
</evidence>
<reference evidence="1" key="1">
    <citation type="submission" date="2018-05" db="EMBL/GenBank/DDBJ databases">
        <authorList>
            <person name="Lanie J.A."/>
            <person name="Ng W.-L."/>
            <person name="Kazmierczak K.M."/>
            <person name="Andrzejewski T.M."/>
            <person name="Davidsen T.M."/>
            <person name="Wayne K.J."/>
            <person name="Tettelin H."/>
            <person name="Glass J.I."/>
            <person name="Rusch D."/>
            <person name="Podicherti R."/>
            <person name="Tsui H.-C.T."/>
            <person name="Winkler M.E."/>
        </authorList>
    </citation>
    <scope>NUCLEOTIDE SEQUENCE</scope>
</reference>
<evidence type="ECO:0000313" key="1">
    <source>
        <dbReference type="EMBL" id="SVB11065.1"/>
    </source>
</evidence>
<dbReference type="InterPro" id="IPR002837">
    <property type="entry name" value="DUF123"/>
</dbReference>
<name>A0A382BB83_9ZZZZ</name>
<gene>
    <name evidence="1" type="ORF">METZ01_LOCUS163919</name>
</gene>
<organism evidence="1">
    <name type="scientific">marine metagenome</name>
    <dbReference type="NCBI Taxonomy" id="408172"/>
    <lineage>
        <taxon>unclassified sequences</taxon>
        <taxon>metagenomes</taxon>
        <taxon>ecological metagenomes</taxon>
    </lineage>
</organism>
<accession>A0A382BB83</accession>
<dbReference type="CDD" id="cd10441">
    <property type="entry name" value="GIY-YIG_COG1833"/>
    <property type="match status" value="1"/>
</dbReference>
<dbReference type="AlphaFoldDB" id="A0A382BB83"/>
<dbReference type="PANTHER" id="PTHR37460:SF1">
    <property type="entry name" value="ENDONUCLEASE III"/>
    <property type="match status" value="1"/>
</dbReference>
<dbReference type="Pfam" id="PF01986">
    <property type="entry name" value="DUF123"/>
    <property type="match status" value="1"/>
</dbReference>
<dbReference type="EMBL" id="UINC01029026">
    <property type="protein sequence ID" value="SVB11065.1"/>
    <property type="molecule type" value="Genomic_DNA"/>
</dbReference>
<protein>
    <recommendedName>
        <fullName evidence="2">GIY-YIG domain-containing protein</fullName>
    </recommendedName>
</protein>